<reference evidence="8" key="1">
    <citation type="journal article" date="2020" name="Microbiol. Resour. Announc.">
        <title>Complete genome sequences of four natural Pseudomonas isolates that catabolize a wide range of aromatic compounds relevant to lignin valorization.</title>
        <authorList>
            <person name="Hatmaker E.A."/>
            <person name="Presley G."/>
            <person name="Cannon O."/>
            <person name="Guss A.M."/>
            <person name="Elkins J.G."/>
        </authorList>
    </citation>
    <scope>NUCLEOTIDE SEQUENCE [LARGE SCALE GENOMIC DNA]</scope>
    <source>
        <strain evidence="8">H1F5C</strain>
    </source>
</reference>
<dbReference type="PANTHER" id="PTHR33420:SF3">
    <property type="entry name" value="FIMBRIAL SUBUNIT ELFA"/>
    <property type="match status" value="1"/>
</dbReference>
<accession>A0A7G7X8S2</accession>
<evidence type="ECO:0000256" key="5">
    <source>
        <dbReference type="SAM" id="SignalP"/>
    </source>
</evidence>
<feature type="signal peptide" evidence="5">
    <location>
        <begin position="1"/>
        <end position="23"/>
    </location>
</feature>
<comment type="subcellular location">
    <subcellularLocation>
        <location evidence="1">Fimbrium</location>
    </subcellularLocation>
</comment>
<comment type="similarity">
    <text evidence="2">Belongs to the fimbrial protein family.</text>
</comment>
<dbReference type="Gene3D" id="2.60.40.1090">
    <property type="entry name" value="Fimbrial-type adhesion domain"/>
    <property type="match status" value="1"/>
</dbReference>
<evidence type="ECO:0000256" key="3">
    <source>
        <dbReference type="ARBA" id="ARBA00022729"/>
    </source>
</evidence>
<dbReference type="Pfam" id="PF00419">
    <property type="entry name" value="Fimbrial"/>
    <property type="match status" value="1"/>
</dbReference>
<evidence type="ECO:0000313" key="7">
    <source>
        <dbReference type="EMBL" id="QNH76367.1"/>
    </source>
</evidence>
<dbReference type="PANTHER" id="PTHR33420">
    <property type="entry name" value="FIMBRIAL SUBUNIT ELFA-RELATED"/>
    <property type="match status" value="1"/>
</dbReference>
<dbReference type="EMBL" id="CP060201">
    <property type="protein sequence ID" value="QNH76367.1"/>
    <property type="molecule type" value="Genomic_DNA"/>
</dbReference>
<evidence type="ECO:0000256" key="2">
    <source>
        <dbReference type="ARBA" id="ARBA00006671"/>
    </source>
</evidence>
<dbReference type="InterPro" id="IPR000259">
    <property type="entry name" value="Adhesion_dom_fimbrial"/>
</dbReference>
<dbReference type="SUPFAM" id="SSF49401">
    <property type="entry name" value="Bacterial adhesins"/>
    <property type="match status" value="1"/>
</dbReference>
<evidence type="ECO:0000256" key="1">
    <source>
        <dbReference type="ARBA" id="ARBA00004561"/>
    </source>
</evidence>
<dbReference type="RefSeq" id="WP_179600371.1">
    <property type="nucleotide sequence ID" value="NZ_CP060201.1"/>
</dbReference>
<sequence>MKRSWWVAGLASCLSLAVSNAYAHDVQLNFQGKVTESTCAVSSASDVNLNSVSTNAFKGAGDVAGMKIFSVNVTGCDATKIRGKFNAPISDLDLSSGALLNAEPGGSTVKIQVLDQDYAPINLARAHMEDPMQPALADASGASFNFYAQYLAGAEPVTAGDVKAKLMFDLVYE</sequence>
<dbReference type="GO" id="GO:0009289">
    <property type="term" value="C:pilus"/>
    <property type="evidence" value="ECO:0007669"/>
    <property type="project" value="UniProtKB-SubCell"/>
</dbReference>
<organism evidence="7 8">
    <name type="scientific">Pseudomonas protegens</name>
    <dbReference type="NCBI Taxonomy" id="380021"/>
    <lineage>
        <taxon>Bacteria</taxon>
        <taxon>Pseudomonadati</taxon>
        <taxon>Pseudomonadota</taxon>
        <taxon>Gammaproteobacteria</taxon>
        <taxon>Pseudomonadales</taxon>
        <taxon>Pseudomonadaceae</taxon>
        <taxon>Pseudomonas</taxon>
    </lineage>
</organism>
<proteinExistence type="inferred from homology"/>
<evidence type="ECO:0000259" key="6">
    <source>
        <dbReference type="Pfam" id="PF00419"/>
    </source>
</evidence>
<evidence type="ECO:0000313" key="8">
    <source>
        <dbReference type="Proteomes" id="UP000515277"/>
    </source>
</evidence>
<keyword evidence="3 5" id="KW-0732">Signal</keyword>
<keyword evidence="4" id="KW-0281">Fimbrium</keyword>
<dbReference type="AlphaFoldDB" id="A0A7G7X8S2"/>
<feature type="chain" id="PRO_5030163204" evidence="5">
    <location>
        <begin position="24"/>
        <end position="173"/>
    </location>
</feature>
<name>A0A7G7X8S2_9PSED</name>
<evidence type="ECO:0000256" key="4">
    <source>
        <dbReference type="ARBA" id="ARBA00023263"/>
    </source>
</evidence>
<protein>
    <submittedName>
        <fullName evidence="7">Type 1 fimbrial protein</fullName>
    </submittedName>
</protein>
<dbReference type="Proteomes" id="UP000515277">
    <property type="component" value="Chromosome"/>
</dbReference>
<dbReference type="InterPro" id="IPR036937">
    <property type="entry name" value="Adhesion_dom_fimbrial_sf"/>
</dbReference>
<dbReference type="InterPro" id="IPR050263">
    <property type="entry name" value="Bact_Fimbrial_Adh_Pro"/>
</dbReference>
<feature type="domain" description="Fimbrial-type adhesion" evidence="6">
    <location>
        <begin position="29"/>
        <end position="172"/>
    </location>
</feature>
<dbReference type="InterPro" id="IPR008966">
    <property type="entry name" value="Adhesion_dom_sf"/>
</dbReference>
<dbReference type="GO" id="GO:0043709">
    <property type="term" value="P:cell adhesion involved in single-species biofilm formation"/>
    <property type="evidence" value="ECO:0007669"/>
    <property type="project" value="TreeGrafter"/>
</dbReference>
<gene>
    <name evidence="7" type="ORF">GGI48_24225</name>
</gene>